<dbReference type="InterPro" id="IPR038770">
    <property type="entry name" value="Na+/solute_symporter_sf"/>
</dbReference>
<feature type="transmembrane region" description="Helical" evidence="7">
    <location>
        <begin position="76"/>
        <end position="96"/>
    </location>
</feature>
<keyword evidence="9" id="KW-1185">Reference proteome</keyword>
<feature type="transmembrane region" description="Helical" evidence="7">
    <location>
        <begin position="259"/>
        <end position="279"/>
    </location>
</feature>
<comment type="similarity">
    <text evidence="3">Belongs to the bile acid:sodium symporter (BASS) (TC 2.A.28) family.</text>
</comment>
<keyword evidence="4 7" id="KW-0812">Transmembrane</keyword>
<keyword evidence="6 7" id="KW-0472">Membrane</keyword>
<feature type="transmembrane region" description="Helical" evidence="7">
    <location>
        <begin position="194"/>
        <end position="218"/>
    </location>
</feature>
<dbReference type="GO" id="GO:0016020">
    <property type="term" value="C:membrane"/>
    <property type="evidence" value="ECO:0007669"/>
    <property type="project" value="UniProtKB-SubCell"/>
</dbReference>
<dbReference type="Proteomes" id="UP000593564">
    <property type="component" value="Unassembled WGS sequence"/>
</dbReference>
<evidence type="ECO:0000256" key="6">
    <source>
        <dbReference type="ARBA" id="ARBA00023136"/>
    </source>
</evidence>
<feature type="transmembrane region" description="Helical" evidence="7">
    <location>
        <begin position="574"/>
        <end position="596"/>
    </location>
</feature>
<evidence type="ECO:0000256" key="2">
    <source>
        <dbReference type="ARBA" id="ARBA00004141"/>
    </source>
</evidence>
<feature type="transmembrane region" description="Helical" evidence="7">
    <location>
        <begin position="426"/>
        <end position="449"/>
    </location>
</feature>
<evidence type="ECO:0000256" key="7">
    <source>
        <dbReference type="SAM" id="Phobius"/>
    </source>
</evidence>
<protein>
    <submittedName>
        <fullName evidence="8">Uncharacterized protein</fullName>
    </submittedName>
</protein>
<feature type="transmembrane region" description="Helical" evidence="7">
    <location>
        <begin position="400"/>
        <end position="420"/>
    </location>
</feature>
<accession>A0A7J7H4H3</accession>
<name>A0A7J7H4H3_CAMSI</name>
<dbReference type="AlphaFoldDB" id="A0A7J7H4H3"/>
<dbReference type="PANTHER" id="PTHR10361:SF66">
    <property type="entry name" value="OS12G0170300 PROTEIN"/>
    <property type="match status" value="1"/>
</dbReference>
<reference evidence="8 9" key="2">
    <citation type="submission" date="2020-07" db="EMBL/GenBank/DDBJ databases">
        <title>Genome assembly of wild tea tree DASZ reveals pedigree and selection history of tea varieties.</title>
        <authorList>
            <person name="Zhang W."/>
        </authorList>
    </citation>
    <scope>NUCLEOTIDE SEQUENCE [LARGE SCALE GENOMIC DNA]</scope>
    <source>
        <strain evidence="9">cv. G240</strain>
        <tissue evidence="8">Leaf</tissue>
    </source>
</reference>
<evidence type="ECO:0000256" key="5">
    <source>
        <dbReference type="ARBA" id="ARBA00022989"/>
    </source>
</evidence>
<reference evidence="9" key="1">
    <citation type="journal article" date="2020" name="Nat. Commun.">
        <title>Genome assembly of wild tea tree DASZ reveals pedigree and selection history of tea varieties.</title>
        <authorList>
            <person name="Zhang W."/>
            <person name="Zhang Y."/>
            <person name="Qiu H."/>
            <person name="Guo Y."/>
            <person name="Wan H."/>
            <person name="Zhang X."/>
            <person name="Scossa F."/>
            <person name="Alseekh S."/>
            <person name="Zhang Q."/>
            <person name="Wang P."/>
            <person name="Xu L."/>
            <person name="Schmidt M.H."/>
            <person name="Jia X."/>
            <person name="Li D."/>
            <person name="Zhu A."/>
            <person name="Guo F."/>
            <person name="Chen W."/>
            <person name="Ni D."/>
            <person name="Usadel B."/>
            <person name="Fernie A.R."/>
            <person name="Wen W."/>
        </authorList>
    </citation>
    <scope>NUCLEOTIDE SEQUENCE [LARGE SCALE GENOMIC DNA]</scope>
    <source>
        <strain evidence="9">cv. G240</strain>
    </source>
</reference>
<dbReference type="PANTHER" id="PTHR10361">
    <property type="entry name" value="SODIUM-BILE ACID COTRANSPORTER"/>
    <property type="match status" value="1"/>
</dbReference>
<keyword evidence="5 7" id="KW-1133">Transmembrane helix</keyword>
<feature type="transmembrane region" description="Helical" evidence="7">
    <location>
        <begin position="140"/>
        <end position="160"/>
    </location>
</feature>
<gene>
    <name evidence="8" type="ORF">HYC85_017339</name>
</gene>
<sequence>MGHTTYFHTNSLLPITFIILFGFVAQYTIMPSFGWIISKTLGLPPAVSVGLILLACCPGGTASNVVTLIAQGDVPLSIVMTVCTTLGAVILTPLLTKILAGTFVPVDAVKLSISTMQVVVAPILLGSYMQSTFPAAVKVVTPFGPLLAVLTSSLLACSVFSENVVRLKSSVVVASVSSEASPLLHARAILSGELGVIILSVLLLHFAGFFVGYISAAISGFREPQRRAISIEVGMQNSSLGVVLATSHFTSPMVALPPALSAVLMNIMGSSLGFFWRYVDPSDSQTTPKDYDQPIKPTTISTPPKLSNLPTIRSGHKNFDHPPVATSKPRWENMLSTAASLYPLYVTVGAVVACLRPSTFSWFVKRGPTSYSLALGFIMLAMGLSLELSEFFSLFLQRPLSILFGCVAQFTIMPTFGFIISKALGLSPAVSVGLILLACCPGGTAVTLIAQGDVTLSIVMTACTTLGAVILTPLLTKILAGAYVHVDAVKLSISTMQVVVAPILLGSYMQRTFPAAVKLVTPFGPLLAVLAASLLACSVFSENVVRLKSSTVVASLSPEASPLLRARAILSGELGVIILSVLLLHAAGFFVGYISAAISGFREPQRRAISIEVGMQNSSLGVVLATSHFASPMVALPPAMSAVLMNIMGSSLGFFWRYIDPSDSQTTVEVNDNYAIMDEIAYKFGDKNFCPLLQ</sequence>
<evidence type="ECO:0000256" key="3">
    <source>
        <dbReference type="ARBA" id="ARBA00006528"/>
    </source>
</evidence>
<feature type="transmembrane region" description="Helical" evidence="7">
    <location>
        <begin position="342"/>
        <end position="364"/>
    </location>
</feature>
<dbReference type="Gene3D" id="1.20.1530.20">
    <property type="match status" value="2"/>
</dbReference>
<evidence type="ECO:0000256" key="1">
    <source>
        <dbReference type="ARBA" id="ARBA00004119"/>
    </source>
</evidence>
<evidence type="ECO:0000256" key="4">
    <source>
        <dbReference type="ARBA" id="ARBA00022692"/>
    </source>
</evidence>
<dbReference type="GO" id="GO:0009941">
    <property type="term" value="C:chloroplast envelope"/>
    <property type="evidence" value="ECO:0007669"/>
    <property type="project" value="UniProtKB-SubCell"/>
</dbReference>
<feature type="transmembrane region" description="Helical" evidence="7">
    <location>
        <begin position="635"/>
        <end position="656"/>
    </location>
</feature>
<dbReference type="EMBL" id="JACBKZ010000007">
    <property type="protein sequence ID" value="KAF5947111.1"/>
    <property type="molecule type" value="Genomic_DNA"/>
</dbReference>
<comment type="subcellular location">
    <subcellularLocation>
        <location evidence="2">Membrane</location>
        <topology evidence="2">Multi-pass membrane protein</topology>
    </subcellularLocation>
    <subcellularLocation>
        <location evidence="1">Plastid</location>
        <location evidence="1">Chloroplast envelope</location>
    </subcellularLocation>
</comment>
<dbReference type="InterPro" id="IPR002657">
    <property type="entry name" value="BilAc:Na_symport/Acr3"/>
</dbReference>
<feature type="transmembrane region" description="Helical" evidence="7">
    <location>
        <begin position="520"/>
        <end position="541"/>
    </location>
</feature>
<feature type="transmembrane region" description="Helical" evidence="7">
    <location>
        <begin position="370"/>
        <end position="388"/>
    </location>
</feature>
<proteinExistence type="inferred from homology"/>
<dbReference type="InterPro" id="IPR004710">
    <property type="entry name" value="Bilac:Na_transpt"/>
</dbReference>
<feature type="transmembrane region" description="Helical" evidence="7">
    <location>
        <begin position="12"/>
        <end position="37"/>
    </location>
</feature>
<organism evidence="8 9">
    <name type="scientific">Camellia sinensis</name>
    <name type="common">Tea plant</name>
    <name type="synonym">Thea sinensis</name>
    <dbReference type="NCBI Taxonomy" id="4442"/>
    <lineage>
        <taxon>Eukaryota</taxon>
        <taxon>Viridiplantae</taxon>
        <taxon>Streptophyta</taxon>
        <taxon>Embryophyta</taxon>
        <taxon>Tracheophyta</taxon>
        <taxon>Spermatophyta</taxon>
        <taxon>Magnoliopsida</taxon>
        <taxon>eudicotyledons</taxon>
        <taxon>Gunneridae</taxon>
        <taxon>Pentapetalae</taxon>
        <taxon>asterids</taxon>
        <taxon>Ericales</taxon>
        <taxon>Theaceae</taxon>
        <taxon>Camellia</taxon>
    </lineage>
</organism>
<feature type="transmembrane region" description="Helical" evidence="7">
    <location>
        <begin position="456"/>
        <end position="476"/>
    </location>
</feature>
<feature type="transmembrane region" description="Helical" evidence="7">
    <location>
        <begin position="49"/>
        <end position="70"/>
    </location>
</feature>
<comment type="caution">
    <text evidence="8">The sequence shown here is derived from an EMBL/GenBank/DDBJ whole genome shotgun (WGS) entry which is preliminary data.</text>
</comment>
<dbReference type="Pfam" id="PF01758">
    <property type="entry name" value="SBF"/>
    <property type="match status" value="2"/>
</dbReference>
<evidence type="ECO:0000313" key="8">
    <source>
        <dbReference type="EMBL" id="KAF5947111.1"/>
    </source>
</evidence>
<feature type="transmembrane region" description="Helical" evidence="7">
    <location>
        <begin position="108"/>
        <end position="128"/>
    </location>
</feature>
<evidence type="ECO:0000313" key="9">
    <source>
        <dbReference type="Proteomes" id="UP000593564"/>
    </source>
</evidence>